<evidence type="ECO:0000256" key="14">
    <source>
        <dbReference type="RuleBase" id="RU000405"/>
    </source>
</evidence>
<evidence type="ECO:0000256" key="5">
    <source>
        <dbReference type="ARBA" id="ARBA00022729"/>
    </source>
</evidence>
<keyword evidence="11" id="KW-0325">Glycoprotein</keyword>
<comment type="subcellular location">
    <subcellularLocation>
        <location evidence="2">Membrane</location>
        <topology evidence="2">Single-pass type I membrane protein</topology>
    </subcellularLocation>
</comment>
<dbReference type="PROSITE" id="PS50011">
    <property type="entry name" value="PROTEIN_KINASE_DOM"/>
    <property type="match status" value="1"/>
</dbReference>
<evidence type="ECO:0000256" key="16">
    <source>
        <dbReference type="SAM" id="Coils"/>
    </source>
</evidence>
<dbReference type="Proteomes" id="UP000192578">
    <property type="component" value="Unassembled WGS sequence"/>
</dbReference>
<evidence type="ECO:0000256" key="8">
    <source>
        <dbReference type="ARBA" id="ARBA00023134"/>
    </source>
</evidence>
<organism evidence="19 20">
    <name type="scientific">Hypsibius exemplaris</name>
    <name type="common">Freshwater tardigrade</name>
    <dbReference type="NCBI Taxonomy" id="2072580"/>
    <lineage>
        <taxon>Eukaryota</taxon>
        <taxon>Metazoa</taxon>
        <taxon>Ecdysozoa</taxon>
        <taxon>Tardigrada</taxon>
        <taxon>Eutardigrada</taxon>
        <taxon>Parachela</taxon>
        <taxon>Hypsibioidea</taxon>
        <taxon>Hypsibiidae</taxon>
        <taxon>Hypsibius</taxon>
    </lineage>
</organism>
<feature type="domain" description="Guanylate cyclase" evidence="18">
    <location>
        <begin position="861"/>
        <end position="991"/>
    </location>
</feature>
<dbReference type="GO" id="GO:0007168">
    <property type="term" value="P:receptor guanylyl cyclase signaling pathway"/>
    <property type="evidence" value="ECO:0007669"/>
    <property type="project" value="TreeGrafter"/>
</dbReference>
<dbReference type="OrthoDB" id="1890790at2759"/>
<dbReference type="GO" id="GO:0005525">
    <property type="term" value="F:GTP binding"/>
    <property type="evidence" value="ECO:0007669"/>
    <property type="project" value="UniProtKB-KW"/>
</dbReference>
<feature type="coiled-coil region" evidence="16">
    <location>
        <begin position="802"/>
        <end position="829"/>
    </location>
</feature>
<dbReference type="InterPro" id="IPR000719">
    <property type="entry name" value="Prot_kinase_dom"/>
</dbReference>
<dbReference type="SUPFAM" id="SSF56112">
    <property type="entry name" value="Protein kinase-like (PK-like)"/>
    <property type="match status" value="1"/>
</dbReference>
<keyword evidence="9" id="KW-0472">Membrane</keyword>
<keyword evidence="12 14" id="KW-0456">Lyase</keyword>
<dbReference type="PROSITE" id="PS50125">
    <property type="entry name" value="GUANYLATE_CYCLASE_2"/>
    <property type="match status" value="1"/>
</dbReference>
<evidence type="ECO:0000259" key="18">
    <source>
        <dbReference type="PROSITE" id="PS50125"/>
    </source>
</evidence>
<name>A0A1W0WPA3_HYPEX</name>
<dbReference type="GO" id="GO:0004383">
    <property type="term" value="F:guanylate cyclase activity"/>
    <property type="evidence" value="ECO:0007669"/>
    <property type="project" value="UniProtKB-EC"/>
</dbReference>
<dbReference type="Gene3D" id="6.10.250.780">
    <property type="match status" value="1"/>
</dbReference>
<evidence type="ECO:0000256" key="12">
    <source>
        <dbReference type="ARBA" id="ARBA00023239"/>
    </source>
</evidence>
<sequence length="1066" mass="119560">MEKGNTALVYDYHRAAPAMDLALEYARDSILPADIELAFYYKDGGNVCSANNEAIHSALDWVAEGINCDIYIGPGCDRSVADLYRIAEYRQAPIIGCPSANIEGNTGLKRSEMPYLIRPAYSFTDICRLVVIFLNTFNYTHTTLLTDETSQFFSELGNTLTIRYRQEREDLYLQAKLLLFRSNEATEERYRALLMDASRRSRVVILFANATVVRKIMICARTLGLTDGNYVYIAVELFKSKSWGEFNWMNHDVHERDAQSAYRSLALLALYETRDQFFTEFQKEVRRRAKKYYNYIYGAFEEVDPVVTSYYDAVIIYASAISRLHRLGGNVKNGTLIALTMTNTSVPSPLGYLIDIDEDGDRTRAYSLKQMSPESGKFEDILRIDYSNFETIWYGKFKWPDRDGLPPNEPICGFDGLGIACQPPLGLSSQPGSITGLALGLLVVAAASGIGGYFLITKMKANSANNDPFWWRIQKDELKQLTGRIVSTSSNPVSSVPSGLDGRLTSTISKSNWSNARGEVAMYRGVPVCIIEIPKKIYKPTANLVKELNQVRAVIHPNLHRFVGLCLDDSTFCESIVGEVCVKGTLETILESDKLELDWAFKYSLLKDLIEGMEYLHASAIGSHGFLTGFNCLVDGRFVLKITNYGISAFVNPADLEPPDTNDKRRNEDSGLYTLLLWRAPELLRLTMPARGTQKGDIYSFAIVLQQIILRSSPYSSGMLDGEAAAYSYQESPKTIVLEVKEGNIPPMRPVVPRTACRPELYQLMENCWSEFALTRPPFTKIKEIVKKIVGKGSANIVDYLLARMEQYANNLEEQVVEKTRQFMEEKKRSEELLGQLLPKVIAAALTKGETVAPESYDSVSIYFSDIVGFTTICASIAPMEVVSLLNNLYTLFDGVLENYDVYKVETIGDAYMVSSGLPVRNGKRHVSEIANVALHIRRDISNFEVPKSLKEKLQVRIGINSGSCVAGIVGHKMPRYCLFGDTVNVASRMESTGEPMRIQISEKTKEFLENIGGFVVHDRGEIYVKGKGTMKTFWLIGRAGDNNSSVIQDEHVREESTNAERVIFF</sequence>
<evidence type="ECO:0000259" key="17">
    <source>
        <dbReference type="PROSITE" id="PS50011"/>
    </source>
</evidence>
<reference evidence="20" key="1">
    <citation type="submission" date="2017-01" db="EMBL/GenBank/DDBJ databases">
        <title>Comparative genomics of anhydrobiosis in the tardigrade Hypsibius dujardini.</title>
        <authorList>
            <person name="Yoshida Y."/>
            <person name="Koutsovoulos G."/>
            <person name="Laetsch D."/>
            <person name="Stevens L."/>
            <person name="Kumar S."/>
            <person name="Horikawa D."/>
            <person name="Ishino K."/>
            <person name="Komine S."/>
            <person name="Tomita M."/>
            <person name="Blaxter M."/>
            <person name="Arakawa K."/>
        </authorList>
    </citation>
    <scope>NUCLEOTIDE SEQUENCE [LARGE SCALE GENOMIC DNA]</scope>
    <source>
        <strain evidence="20">Z151</strain>
    </source>
</reference>
<dbReference type="GO" id="GO:0004672">
    <property type="term" value="F:protein kinase activity"/>
    <property type="evidence" value="ECO:0007669"/>
    <property type="project" value="InterPro"/>
</dbReference>
<gene>
    <name evidence="19" type="ORF">BV898_08978</name>
</gene>
<dbReference type="Pfam" id="PF07714">
    <property type="entry name" value="PK_Tyr_Ser-Thr"/>
    <property type="match status" value="1"/>
</dbReference>
<dbReference type="InterPro" id="IPR001054">
    <property type="entry name" value="A/G_cyclase"/>
</dbReference>
<dbReference type="FunFam" id="3.30.70.1230:FF:000004">
    <property type="entry name" value="Guanylate cyclase"/>
    <property type="match status" value="1"/>
</dbReference>
<evidence type="ECO:0000256" key="10">
    <source>
        <dbReference type="ARBA" id="ARBA00023170"/>
    </source>
</evidence>
<dbReference type="PANTHER" id="PTHR11920">
    <property type="entry name" value="GUANYLYL CYCLASE"/>
    <property type="match status" value="1"/>
</dbReference>
<feature type="domain" description="Protein kinase" evidence="17">
    <location>
        <begin position="490"/>
        <end position="790"/>
    </location>
</feature>
<comment type="similarity">
    <text evidence="14">Belongs to the adenylyl cyclase class-4/guanylyl cyclase family.</text>
</comment>
<keyword evidence="16" id="KW-0175">Coiled coil</keyword>
<dbReference type="Gene3D" id="3.40.50.2300">
    <property type="match status" value="2"/>
</dbReference>
<evidence type="ECO:0000256" key="9">
    <source>
        <dbReference type="ARBA" id="ARBA00023136"/>
    </source>
</evidence>
<dbReference type="GO" id="GO:0035556">
    <property type="term" value="P:intracellular signal transduction"/>
    <property type="evidence" value="ECO:0007669"/>
    <property type="project" value="InterPro"/>
</dbReference>
<evidence type="ECO:0000256" key="11">
    <source>
        <dbReference type="ARBA" id="ARBA00023180"/>
    </source>
</evidence>
<keyword evidence="8" id="KW-0342">GTP-binding</keyword>
<keyword evidence="5" id="KW-0732">Signal</keyword>
<evidence type="ECO:0000256" key="1">
    <source>
        <dbReference type="ARBA" id="ARBA00001436"/>
    </source>
</evidence>
<dbReference type="Pfam" id="PF00211">
    <property type="entry name" value="Guanylate_cyc"/>
    <property type="match status" value="1"/>
</dbReference>
<dbReference type="CDD" id="cd07302">
    <property type="entry name" value="CHD"/>
    <property type="match status" value="1"/>
</dbReference>
<dbReference type="AlphaFoldDB" id="A0A1W0WPA3"/>
<dbReference type="PRINTS" id="PR00255">
    <property type="entry name" value="NATPEPTIDER"/>
</dbReference>
<evidence type="ECO:0000256" key="2">
    <source>
        <dbReference type="ARBA" id="ARBA00004479"/>
    </source>
</evidence>
<dbReference type="SUPFAM" id="SSF53822">
    <property type="entry name" value="Periplasmic binding protein-like I"/>
    <property type="match status" value="1"/>
</dbReference>
<dbReference type="GO" id="GO:0004016">
    <property type="term" value="F:adenylate cyclase activity"/>
    <property type="evidence" value="ECO:0007669"/>
    <property type="project" value="TreeGrafter"/>
</dbReference>
<dbReference type="InterPro" id="IPR011009">
    <property type="entry name" value="Kinase-like_dom_sf"/>
</dbReference>
<keyword evidence="10 19" id="KW-0675">Receptor</keyword>
<dbReference type="InterPro" id="IPR001170">
    <property type="entry name" value="ANPR/GUC"/>
</dbReference>
<comment type="caution">
    <text evidence="19">The sequence shown here is derived from an EMBL/GenBank/DDBJ whole genome shotgun (WGS) entry which is preliminary data.</text>
</comment>
<comment type="catalytic activity">
    <reaction evidence="1 15">
        <text>GTP = 3',5'-cyclic GMP + diphosphate</text>
        <dbReference type="Rhea" id="RHEA:13665"/>
        <dbReference type="ChEBI" id="CHEBI:33019"/>
        <dbReference type="ChEBI" id="CHEBI:37565"/>
        <dbReference type="ChEBI" id="CHEBI:57746"/>
        <dbReference type="EC" id="4.6.1.2"/>
    </reaction>
</comment>
<dbReference type="PANTHER" id="PTHR11920:SF501">
    <property type="entry name" value="GUANYLATE CYCLASE 32E"/>
    <property type="match status" value="1"/>
</dbReference>
<protein>
    <recommendedName>
        <fullName evidence="3 15">Guanylate cyclase</fullName>
        <ecNumber evidence="3 15">4.6.1.2</ecNumber>
    </recommendedName>
</protein>
<dbReference type="GO" id="GO:0005886">
    <property type="term" value="C:plasma membrane"/>
    <property type="evidence" value="ECO:0007669"/>
    <property type="project" value="TreeGrafter"/>
</dbReference>
<evidence type="ECO:0000256" key="13">
    <source>
        <dbReference type="ARBA" id="ARBA00023293"/>
    </source>
</evidence>
<dbReference type="Pfam" id="PF01094">
    <property type="entry name" value="ANF_receptor"/>
    <property type="match status" value="1"/>
</dbReference>
<evidence type="ECO:0000313" key="20">
    <source>
        <dbReference type="Proteomes" id="UP000192578"/>
    </source>
</evidence>
<dbReference type="Gene3D" id="3.30.70.1230">
    <property type="entry name" value="Nucleotide cyclase"/>
    <property type="match status" value="1"/>
</dbReference>
<accession>A0A1W0WPA3</accession>
<dbReference type="EMBL" id="MTYJ01000068">
    <property type="protein sequence ID" value="OQV16973.1"/>
    <property type="molecule type" value="Genomic_DNA"/>
</dbReference>
<evidence type="ECO:0000256" key="6">
    <source>
        <dbReference type="ARBA" id="ARBA00022741"/>
    </source>
</evidence>
<dbReference type="SMART" id="SM00044">
    <property type="entry name" value="CYCc"/>
    <property type="match status" value="1"/>
</dbReference>
<dbReference type="InterPro" id="IPR001245">
    <property type="entry name" value="Ser-Thr/Tyr_kinase_cat_dom"/>
</dbReference>
<keyword evidence="20" id="KW-1185">Reference proteome</keyword>
<dbReference type="PROSITE" id="PS00452">
    <property type="entry name" value="GUANYLATE_CYCLASE_1"/>
    <property type="match status" value="1"/>
</dbReference>
<dbReference type="SUPFAM" id="SSF55073">
    <property type="entry name" value="Nucleotide cyclase"/>
    <property type="match status" value="1"/>
</dbReference>
<keyword evidence="6" id="KW-0547">Nucleotide-binding</keyword>
<dbReference type="GO" id="GO:0001653">
    <property type="term" value="F:peptide receptor activity"/>
    <property type="evidence" value="ECO:0007669"/>
    <property type="project" value="TreeGrafter"/>
</dbReference>
<dbReference type="EC" id="4.6.1.2" evidence="3 15"/>
<keyword evidence="13 15" id="KW-0141">cGMP biosynthesis</keyword>
<keyword evidence="4" id="KW-0812">Transmembrane</keyword>
<evidence type="ECO:0000256" key="3">
    <source>
        <dbReference type="ARBA" id="ARBA00012202"/>
    </source>
</evidence>
<evidence type="ECO:0000313" key="19">
    <source>
        <dbReference type="EMBL" id="OQV16973.1"/>
    </source>
</evidence>
<dbReference type="InterPro" id="IPR018297">
    <property type="entry name" value="A/G_cyclase_CS"/>
</dbReference>
<dbReference type="InterPro" id="IPR001828">
    <property type="entry name" value="ANF_lig-bd_rcpt"/>
</dbReference>
<evidence type="ECO:0000256" key="7">
    <source>
        <dbReference type="ARBA" id="ARBA00022989"/>
    </source>
</evidence>
<dbReference type="GO" id="GO:0005524">
    <property type="term" value="F:ATP binding"/>
    <property type="evidence" value="ECO:0007669"/>
    <property type="project" value="InterPro"/>
</dbReference>
<evidence type="ECO:0000256" key="15">
    <source>
        <dbReference type="RuleBase" id="RU003431"/>
    </source>
</evidence>
<keyword evidence="7" id="KW-1133">Transmembrane helix</keyword>
<dbReference type="InterPro" id="IPR029787">
    <property type="entry name" value="Nucleotide_cyclase"/>
</dbReference>
<dbReference type="InterPro" id="IPR050401">
    <property type="entry name" value="Cyclic_nucleotide_synthase"/>
</dbReference>
<dbReference type="InterPro" id="IPR028082">
    <property type="entry name" value="Peripla_BP_I"/>
</dbReference>
<dbReference type="Gene3D" id="1.10.510.10">
    <property type="entry name" value="Transferase(Phosphotransferase) domain 1"/>
    <property type="match status" value="1"/>
</dbReference>
<dbReference type="CDD" id="cd06352">
    <property type="entry name" value="PBP1_NPR_GC-like"/>
    <property type="match status" value="1"/>
</dbReference>
<evidence type="ECO:0000256" key="4">
    <source>
        <dbReference type="ARBA" id="ARBA00022692"/>
    </source>
</evidence>
<proteinExistence type="inferred from homology"/>